<evidence type="ECO:0000256" key="3">
    <source>
        <dbReference type="ARBA" id="ARBA00022801"/>
    </source>
</evidence>
<dbReference type="InterPro" id="IPR051013">
    <property type="entry name" value="MBL_superfamily_lactonases"/>
</dbReference>
<sequence>MKYANAQHGATFNHQGENMRTHLRGNILRATTAAILLGLTASSAFAAAPMAQTSAPGYYRFMLGNFEVTALSDGTVDLPVDQLLHEPAAKTVAALNHAFLKTPQETSDNAYLVNTGKRLILIDTGAGDLFGPTLGKLMSNLKASGYSAADVDDILLTHMHPDHVGGLVKNKVIQFPNAIVHAERDEGDYWLSETNLAKAPDASKAFFNDAMAELDPYVKAGKFRPFKGDVALLPGVSSYTSFGHTAGHTSYMIESQGHKLLLMGDLIHVPAVQLDHPNVTISFDSDPKEAAASRIRVFNAMAKDRTLVAGAHIPFPGVGHLRTAGASYQWVPVNFSRMRQNGD</sequence>
<dbReference type="CDD" id="cd07720">
    <property type="entry name" value="OPHC2-like_MBL-fold"/>
    <property type="match status" value="1"/>
</dbReference>
<evidence type="ECO:0000313" key="8">
    <source>
        <dbReference type="Proteomes" id="UP000004210"/>
    </source>
</evidence>
<proteinExistence type="inferred from homology"/>
<dbReference type="PANTHER" id="PTHR42978">
    <property type="entry name" value="QUORUM-QUENCHING LACTONASE YTNP-RELATED-RELATED"/>
    <property type="match status" value="1"/>
</dbReference>
<dbReference type="eggNOG" id="COG0491">
    <property type="taxonomic scope" value="Bacteria"/>
</dbReference>
<evidence type="ECO:0000313" key="7">
    <source>
        <dbReference type="EMBL" id="EIL90650.1"/>
    </source>
</evidence>
<evidence type="ECO:0000256" key="1">
    <source>
        <dbReference type="ARBA" id="ARBA00007749"/>
    </source>
</evidence>
<evidence type="ECO:0000256" key="2">
    <source>
        <dbReference type="ARBA" id="ARBA00022723"/>
    </source>
</evidence>
<organism evidence="7 8">
    <name type="scientific">Rhodanobacter fulvus Jip2</name>
    <dbReference type="NCBI Taxonomy" id="1163408"/>
    <lineage>
        <taxon>Bacteria</taxon>
        <taxon>Pseudomonadati</taxon>
        <taxon>Pseudomonadota</taxon>
        <taxon>Gammaproteobacteria</taxon>
        <taxon>Lysobacterales</taxon>
        <taxon>Rhodanobacteraceae</taxon>
        <taxon>Rhodanobacter</taxon>
    </lineage>
</organism>
<dbReference type="GO" id="GO:0046872">
    <property type="term" value="F:metal ion binding"/>
    <property type="evidence" value="ECO:0007669"/>
    <property type="project" value="UniProtKB-KW"/>
</dbReference>
<dbReference type="SUPFAM" id="SSF56281">
    <property type="entry name" value="Metallo-hydrolase/oxidoreductase"/>
    <property type="match status" value="1"/>
</dbReference>
<comment type="caution">
    <text evidence="7">The sequence shown here is derived from an EMBL/GenBank/DDBJ whole genome shotgun (WGS) entry which is preliminary data.</text>
</comment>
<keyword evidence="8" id="KW-1185">Reference proteome</keyword>
<evidence type="ECO:0000256" key="5">
    <source>
        <dbReference type="SAM" id="SignalP"/>
    </source>
</evidence>
<name>I4VTV9_9GAMM</name>
<dbReference type="AlphaFoldDB" id="I4VTV9"/>
<feature type="signal peptide" evidence="5">
    <location>
        <begin position="1"/>
        <end position="46"/>
    </location>
</feature>
<dbReference type="Proteomes" id="UP000004210">
    <property type="component" value="Unassembled WGS sequence"/>
</dbReference>
<dbReference type="InterPro" id="IPR001279">
    <property type="entry name" value="Metallo-B-lactamas"/>
</dbReference>
<dbReference type="GO" id="GO:0016787">
    <property type="term" value="F:hydrolase activity"/>
    <property type="evidence" value="ECO:0007669"/>
    <property type="project" value="UniProtKB-KW"/>
</dbReference>
<comment type="similarity">
    <text evidence="1">Belongs to the metallo-beta-lactamase superfamily.</text>
</comment>
<feature type="domain" description="Metallo-beta-lactamase" evidence="6">
    <location>
        <begin position="107"/>
        <end position="312"/>
    </location>
</feature>
<dbReference type="SMART" id="SM00849">
    <property type="entry name" value="Lactamase_B"/>
    <property type="match status" value="1"/>
</dbReference>
<dbReference type="InterPro" id="IPR036866">
    <property type="entry name" value="RibonucZ/Hydroxyglut_hydro"/>
</dbReference>
<gene>
    <name evidence="7" type="ORF">UU9_05209</name>
</gene>
<evidence type="ECO:0000259" key="6">
    <source>
        <dbReference type="SMART" id="SM00849"/>
    </source>
</evidence>
<evidence type="ECO:0000256" key="4">
    <source>
        <dbReference type="ARBA" id="ARBA00022833"/>
    </source>
</evidence>
<keyword evidence="5" id="KW-0732">Signal</keyword>
<dbReference type="EMBL" id="AJXU01000027">
    <property type="protein sequence ID" value="EIL90650.1"/>
    <property type="molecule type" value="Genomic_DNA"/>
</dbReference>
<feature type="chain" id="PRO_5003696237" evidence="5">
    <location>
        <begin position="47"/>
        <end position="343"/>
    </location>
</feature>
<keyword evidence="4" id="KW-0862">Zinc</keyword>
<dbReference type="PANTHER" id="PTHR42978:SF6">
    <property type="entry name" value="QUORUM-QUENCHING LACTONASE YTNP-RELATED"/>
    <property type="match status" value="1"/>
</dbReference>
<dbReference type="STRING" id="1163408.UU9_05209"/>
<dbReference type="Pfam" id="PF00753">
    <property type="entry name" value="Lactamase_B"/>
    <property type="match status" value="1"/>
</dbReference>
<keyword evidence="3" id="KW-0378">Hydrolase</keyword>
<dbReference type="Gene3D" id="3.60.15.10">
    <property type="entry name" value="Ribonuclease Z/Hydroxyacylglutathione hydrolase-like"/>
    <property type="match status" value="1"/>
</dbReference>
<protein>
    <submittedName>
        <fullName evidence="7">Methyl parathion-degrading protein</fullName>
    </submittedName>
</protein>
<accession>I4VTV9</accession>
<keyword evidence="2" id="KW-0479">Metal-binding</keyword>
<dbReference type="PATRIC" id="fig|1163408.3.peg.1069"/>
<reference evidence="7 8" key="1">
    <citation type="journal article" date="2012" name="J. Bacteriol.">
        <title>Genome sequences for six rhodanobacter strains, isolated from soils and the terrestrial subsurface, with variable denitrification capabilities.</title>
        <authorList>
            <person name="Kostka J.E."/>
            <person name="Green S.J."/>
            <person name="Rishishwar L."/>
            <person name="Prakash O."/>
            <person name="Katz L.S."/>
            <person name="Marino-Ramirez L."/>
            <person name="Jordan I.K."/>
            <person name="Munk C."/>
            <person name="Ivanova N."/>
            <person name="Mikhailova N."/>
            <person name="Watson D.B."/>
            <person name="Brown S.D."/>
            <person name="Palumbo A.V."/>
            <person name="Brooks S.C."/>
        </authorList>
    </citation>
    <scope>NUCLEOTIDE SEQUENCE [LARGE SCALE GENOMIC DNA]</scope>
    <source>
        <strain evidence="8">Jip2T</strain>
    </source>
</reference>